<dbReference type="AlphaFoldDB" id="A0A8W8LBK2"/>
<evidence type="ECO:0000313" key="1">
    <source>
        <dbReference type="EnsemblMetazoa" id="G27324.1:cds"/>
    </source>
</evidence>
<proteinExistence type="predicted"/>
<name>A0A8W8LBK2_MAGGI</name>
<protein>
    <submittedName>
        <fullName evidence="1">Uncharacterized protein</fullName>
    </submittedName>
</protein>
<organism evidence="1 2">
    <name type="scientific">Magallana gigas</name>
    <name type="common">Pacific oyster</name>
    <name type="synonym">Crassostrea gigas</name>
    <dbReference type="NCBI Taxonomy" id="29159"/>
    <lineage>
        <taxon>Eukaryota</taxon>
        <taxon>Metazoa</taxon>
        <taxon>Spiralia</taxon>
        <taxon>Lophotrochozoa</taxon>
        <taxon>Mollusca</taxon>
        <taxon>Bivalvia</taxon>
        <taxon>Autobranchia</taxon>
        <taxon>Pteriomorphia</taxon>
        <taxon>Ostreida</taxon>
        <taxon>Ostreoidea</taxon>
        <taxon>Ostreidae</taxon>
        <taxon>Magallana</taxon>
    </lineage>
</organism>
<accession>A0A8W8LBK2</accession>
<dbReference type="Proteomes" id="UP000005408">
    <property type="component" value="Unassembled WGS sequence"/>
</dbReference>
<keyword evidence="2" id="KW-1185">Reference proteome</keyword>
<sequence length="144" mass="16556">MMMSDSKSPRYFHERYYEARGNRNANTSTMMRFLKNIPLLTVLAIVAECSTDGQEKTLSGKDAGSSTTESSLLIYFLDQLYVMKSKVQQLEKGEKEMKTALTSCERRIKVVENRKCLCFGYCSSLQISVRKLARFPKDRLWISV</sequence>
<evidence type="ECO:0000313" key="2">
    <source>
        <dbReference type="Proteomes" id="UP000005408"/>
    </source>
</evidence>
<reference evidence="1" key="1">
    <citation type="submission" date="2022-08" db="UniProtKB">
        <authorList>
            <consortium name="EnsemblMetazoa"/>
        </authorList>
    </citation>
    <scope>IDENTIFICATION</scope>
    <source>
        <strain evidence="1">05x7-T-G4-1.051#20</strain>
    </source>
</reference>
<dbReference type="EnsemblMetazoa" id="G27324.1">
    <property type="protein sequence ID" value="G27324.1:cds"/>
    <property type="gene ID" value="G27324"/>
</dbReference>